<dbReference type="EMBL" id="AP021858">
    <property type="protein sequence ID" value="BBO24737.1"/>
    <property type="molecule type" value="Genomic_DNA"/>
</dbReference>
<dbReference type="Proteomes" id="UP000662873">
    <property type="component" value="Chromosome"/>
</dbReference>
<evidence type="ECO:0000313" key="1">
    <source>
        <dbReference type="EMBL" id="BBO24737.1"/>
    </source>
</evidence>
<evidence type="ECO:0000313" key="2">
    <source>
        <dbReference type="Proteomes" id="UP000662873"/>
    </source>
</evidence>
<accession>A0A809S693</accession>
<gene>
    <name evidence="1" type="ORF">NPRO_23320</name>
</gene>
<sequence length="293" mass="32884">MPIEDVRPECQSLMRMMSGEPADRYVAELLLPTLQHAMDLDEPSISEVRNGLLDPYLCLKAIYGYYAFSRRGKDRHELASLSIEALESCTSPENIGQFLALADADSLWNAYVEVCGERKKKPMEQLNRGVIAGIAELAQEIHELDGSGSIAGWIVKGVRANQRIEPQFLRMVDVRGVGPKLTSLLLRDVVFLFEIEPRIDHMDRLYVQPIDKWMRLIAPYVIDEPDAADYADWVLAGKIAKHARRAGVSGIRFNMGTAYFGLRIARSTEDFVARIEAMTQGPGSSVQRDARML</sequence>
<name>A0A809S693_9BACT</name>
<dbReference type="KEGG" id="npy:NPRO_23320"/>
<protein>
    <submittedName>
        <fullName evidence="1">Uncharacterized protein</fullName>
    </submittedName>
</protein>
<organism evidence="1 2">
    <name type="scientific">Candidatus Nitrosymbiomonas proteolyticus</name>
    <dbReference type="NCBI Taxonomy" id="2608984"/>
    <lineage>
        <taxon>Bacteria</taxon>
        <taxon>Bacillati</taxon>
        <taxon>Armatimonadota</taxon>
        <taxon>Armatimonadota incertae sedis</taxon>
        <taxon>Candidatus Nitrosymbiomonas</taxon>
    </lineage>
</organism>
<dbReference type="AlphaFoldDB" id="A0A809S693"/>
<proteinExistence type="predicted"/>
<reference evidence="1" key="1">
    <citation type="journal article" name="DNA Res.">
        <title>The physiological potential of anammox bacteria as revealed by their core genome structure.</title>
        <authorList>
            <person name="Okubo T."/>
            <person name="Toyoda A."/>
            <person name="Fukuhara K."/>
            <person name="Uchiyama I."/>
            <person name="Harigaya Y."/>
            <person name="Kuroiwa M."/>
            <person name="Suzuki T."/>
            <person name="Murakami Y."/>
            <person name="Suwa Y."/>
            <person name="Takami H."/>
        </authorList>
    </citation>
    <scope>NUCLEOTIDE SEQUENCE</scope>
    <source>
        <strain evidence="1">317325-2</strain>
    </source>
</reference>